<evidence type="ECO:0000256" key="1">
    <source>
        <dbReference type="SAM" id="Phobius"/>
    </source>
</evidence>
<evidence type="ECO:0000313" key="4">
    <source>
        <dbReference type="Proteomes" id="UP000003823"/>
    </source>
</evidence>
<dbReference type="CDD" id="cd16935">
    <property type="entry name" value="HATPase_AgrC-ComD-like"/>
    <property type="match status" value="1"/>
</dbReference>
<feature type="transmembrane region" description="Helical" evidence="1">
    <location>
        <begin position="165"/>
        <end position="182"/>
    </location>
</feature>
<dbReference type="OrthoDB" id="1656061at2"/>
<dbReference type="eggNOG" id="COG3290">
    <property type="taxonomic scope" value="Bacteria"/>
</dbReference>
<feature type="transmembrane region" description="Helical" evidence="1">
    <location>
        <begin position="34"/>
        <end position="53"/>
    </location>
</feature>
<evidence type="ECO:0000313" key="3">
    <source>
        <dbReference type="EMBL" id="EFM30884.1"/>
    </source>
</evidence>
<organism evidence="3 4">
    <name type="scientific">Streptococcus mitis ATCC 6249</name>
    <dbReference type="NCBI Taxonomy" id="864567"/>
    <lineage>
        <taxon>Bacteria</taxon>
        <taxon>Bacillati</taxon>
        <taxon>Bacillota</taxon>
        <taxon>Bacilli</taxon>
        <taxon>Lactobacillales</taxon>
        <taxon>Streptococcaceae</taxon>
        <taxon>Streptococcus</taxon>
        <taxon>Streptococcus mitis group</taxon>
    </lineage>
</organism>
<gene>
    <name evidence="3" type="ORF">HMPREF8571_1619</name>
</gene>
<dbReference type="GO" id="GO:0042802">
    <property type="term" value="F:identical protein binding"/>
    <property type="evidence" value="ECO:0007669"/>
    <property type="project" value="TreeGrafter"/>
</dbReference>
<protein>
    <recommendedName>
        <fullName evidence="2">Sensor histidine kinase NatK-like C-terminal domain-containing protein</fullName>
    </recommendedName>
</protein>
<dbReference type="HOGENOM" id="CLU_046138_2_1_9"/>
<feature type="transmembrane region" description="Helical" evidence="1">
    <location>
        <begin position="6"/>
        <end position="22"/>
    </location>
</feature>
<dbReference type="SUPFAM" id="SSF55874">
    <property type="entry name" value="ATPase domain of HSP90 chaperone/DNA topoisomerase II/histidine kinase"/>
    <property type="match status" value="1"/>
</dbReference>
<comment type="caution">
    <text evidence="3">The sequence shown here is derived from an EMBL/GenBank/DDBJ whole genome shotgun (WGS) entry which is preliminary data.</text>
</comment>
<dbReference type="AlphaFoldDB" id="E0PSV2"/>
<keyword evidence="1" id="KW-0812">Transmembrane</keyword>
<feature type="transmembrane region" description="Helical" evidence="1">
    <location>
        <begin position="188"/>
        <end position="209"/>
    </location>
</feature>
<name>E0PSV2_STRMT</name>
<reference evidence="3 4" key="1">
    <citation type="submission" date="2010-07" db="EMBL/GenBank/DDBJ databases">
        <authorList>
            <person name="Muzny D."/>
            <person name="Qin X."/>
            <person name="Deng J."/>
            <person name="Jiang H."/>
            <person name="Liu Y."/>
            <person name="Qu J."/>
            <person name="Song X.-Z."/>
            <person name="Zhang L."/>
            <person name="Thornton R."/>
            <person name="Coyle M."/>
            <person name="Francisco L."/>
            <person name="Jackson L."/>
            <person name="Javaid M."/>
            <person name="Korchina V."/>
            <person name="Kovar C."/>
            <person name="Mata R."/>
            <person name="Mathew T."/>
            <person name="Ngo R."/>
            <person name="Nguyen L."/>
            <person name="Nguyen N."/>
            <person name="Okwuonu G."/>
            <person name="Ongeri F."/>
            <person name="Pham C."/>
            <person name="Simmons D."/>
            <person name="Wilczek-Boney K."/>
            <person name="Hale W."/>
            <person name="Jakkamsetti A."/>
            <person name="Pham P."/>
            <person name="Ruth R."/>
            <person name="San Lucas F."/>
            <person name="Warren J."/>
            <person name="Zhang J."/>
            <person name="Zhao Z."/>
            <person name="Zhou C."/>
            <person name="Zhu D."/>
            <person name="Lee S."/>
            <person name="Bess C."/>
            <person name="Blankenburg K."/>
            <person name="Forbes L."/>
            <person name="Fu Q."/>
            <person name="Gubbala S."/>
            <person name="Hirani K."/>
            <person name="Jayaseelan J.C."/>
            <person name="Lara F."/>
            <person name="Munidasa M."/>
            <person name="Palculict T."/>
            <person name="Patil S."/>
            <person name="Pu L.-L."/>
            <person name="Saada N."/>
            <person name="Tang L."/>
            <person name="Weissenberger G."/>
            <person name="Zhu Y."/>
            <person name="Hemphill L."/>
            <person name="Shang Y."/>
            <person name="Youmans B."/>
            <person name="Ayvaz T."/>
            <person name="Ross M."/>
            <person name="Santibanez J."/>
            <person name="Aqrawi P."/>
            <person name="Gross S."/>
            <person name="Joshi V."/>
            <person name="Fowler G."/>
            <person name="Nazareth L."/>
            <person name="Reid J."/>
            <person name="Worley K."/>
            <person name="Petrosino J."/>
            <person name="Highlander S."/>
            <person name="Gibbs R."/>
        </authorList>
    </citation>
    <scope>NUCLEOTIDE SEQUENCE [LARGE SCALE GENOMIC DNA]</scope>
    <source>
        <strain evidence="3 4">ATCC 6249</strain>
    </source>
</reference>
<dbReference type="Gene3D" id="3.30.565.10">
    <property type="entry name" value="Histidine kinase-like ATPase, C-terminal domain"/>
    <property type="match status" value="1"/>
</dbReference>
<dbReference type="PANTHER" id="PTHR40448:SF1">
    <property type="entry name" value="TWO-COMPONENT SENSOR HISTIDINE KINASE"/>
    <property type="match status" value="1"/>
</dbReference>
<keyword evidence="1" id="KW-1133">Transmembrane helix</keyword>
<sequence>MELVWKIVYAFLISGLELFIFFKVDGIVLTLERVFKAFLFKILLAVVFVMISYIVGNAYLSYFVEPLYGIGLSFLLLRGLPKKLLIFYGLFPMILVNLFYRGVSYFVLPFLGQGQVYDGYSFTGLCIIIFNFFISLAFLKWLGYDFTKLRKEILDKDFQKSLTKINWVMGAYYLVIQNLSYFEYEQGIQSTTVRHLILVFYLLFFMGVIKKLDTYLKDKLHERLNQEQDLRYRDMERYSRHIEELYKEVRSFRHDYTNLLTSLRLGIEEEDMEQIKEVYDSVLKDSSQKLQDNKYDLGRLVNIRDRALKSLLAGKFIKARERDIVFNVEVPEEIQVEGMSLLDFLTIVSILCDNAIEASAEASQPHVSIAFFKNGAQETFIIENSIKEEGIDISEIYSFGVSSKGEDRGVGLYTVMKIVESYPNTSLNTTCHHQVFRQVLTMILIE</sequence>
<dbReference type="InterPro" id="IPR036890">
    <property type="entry name" value="HATPase_C_sf"/>
</dbReference>
<dbReference type="PANTHER" id="PTHR40448">
    <property type="entry name" value="TWO-COMPONENT SENSOR HISTIDINE KINASE"/>
    <property type="match status" value="1"/>
</dbReference>
<feature type="transmembrane region" description="Helical" evidence="1">
    <location>
        <begin position="84"/>
        <end position="108"/>
    </location>
</feature>
<dbReference type="InterPro" id="IPR032834">
    <property type="entry name" value="NatK-like_C"/>
</dbReference>
<dbReference type="RefSeq" id="WP_000424626.1">
    <property type="nucleotide sequence ID" value="NZ_GL397179.1"/>
</dbReference>
<keyword evidence="1" id="KW-0472">Membrane</keyword>
<dbReference type="FunFam" id="3.30.565.10:FF:000077">
    <property type="entry name" value="BlpH histidine kinase TCS13"/>
    <property type="match status" value="1"/>
</dbReference>
<feature type="domain" description="Sensor histidine kinase NatK-like C-terminal" evidence="2">
    <location>
        <begin position="339"/>
        <end position="441"/>
    </location>
</feature>
<evidence type="ECO:0000259" key="2">
    <source>
        <dbReference type="Pfam" id="PF14501"/>
    </source>
</evidence>
<proteinExistence type="predicted"/>
<dbReference type="EMBL" id="AEEN01000016">
    <property type="protein sequence ID" value="EFM30884.1"/>
    <property type="molecule type" value="Genomic_DNA"/>
</dbReference>
<accession>E0PSV2</accession>
<dbReference type="Proteomes" id="UP000003823">
    <property type="component" value="Unassembled WGS sequence"/>
</dbReference>
<dbReference type="Pfam" id="PF14501">
    <property type="entry name" value="HATPase_c_5"/>
    <property type="match status" value="1"/>
</dbReference>
<feature type="transmembrane region" description="Helical" evidence="1">
    <location>
        <begin position="120"/>
        <end position="144"/>
    </location>
</feature>